<accession>Q67NY8</accession>
<name>Q67NY8_SYMTH</name>
<gene>
    <name evidence="2" type="ordered locus">STH1620</name>
</gene>
<reference evidence="2 3" key="1">
    <citation type="journal article" date="2004" name="Nucleic Acids Res.">
        <title>Genome sequence of Symbiobacterium thermophilum, an uncultivable bacterium that depends on microbial commensalism.</title>
        <authorList>
            <person name="Ueda K."/>
            <person name="Yamashita A."/>
            <person name="Ishikawa J."/>
            <person name="Shimada M."/>
            <person name="Watsuji T."/>
            <person name="Morimura K."/>
            <person name="Ikeda H."/>
            <person name="Hattori M."/>
            <person name="Beppu T."/>
        </authorList>
    </citation>
    <scope>NUCLEOTIDE SEQUENCE [LARGE SCALE GENOMIC DNA]</scope>
    <source>
        <strain evidence="3">T / IAM 14863</strain>
    </source>
</reference>
<dbReference type="AlphaFoldDB" id="Q67NY8"/>
<dbReference type="EMBL" id="AP006840">
    <property type="protein sequence ID" value="BAD40605.1"/>
    <property type="molecule type" value="Genomic_DNA"/>
</dbReference>
<sequence length="126" mass="13485">MTPGPPTGPPGRGMGMRSLLAVIAVAVGIFLLVTVVLPFVGILLAAVLALAGLGVVAYLAAPVLARLPWFRDRIHVEEHPLGRTIRFGAVRVHQRAHARRADDFIDVEGRTIDVEEDLLPPGDGRD</sequence>
<keyword evidence="1" id="KW-0812">Transmembrane</keyword>
<dbReference type="Proteomes" id="UP000000417">
    <property type="component" value="Chromosome"/>
</dbReference>
<dbReference type="KEGG" id="sth:STH1620"/>
<evidence type="ECO:0000256" key="1">
    <source>
        <dbReference type="SAM" id="Phobius"/>
    </source>
</evidence>
<evidence type="ECO:0000313" key="3">
    <source>
        <dbReference type="Proteomes" id="UP000000417"/>
    </source>
</evidence>
<keyword evidence="1" id="KW-0472">Membrane</keyword>
<organism evidence="2 3">
    <name type="scientific">Symbiobacterium thermophilum (strain DSM 24528 / JCM 14929 / IAM 14863 / T)</name>
    <dbReference type="NCBI Taxonomy" id="292459"/>
    <lineage>
        <taxon>Bacteria</taxon>
        <taxon>Bacillati</taxon>
        <taxon>Bacillota</taxon>
        <taxon>Clostridia</taxon>
        <taxon>Eubacteriales</taxon>
        <taxon>Symbiobacteriaceae</taxon>
        <taxon>Symbiobacterium</taxon>
    </lineage>
</organism>
<keyword evidence="3" id="KW-1185">Reference proteome</keyword>
<protein>
    <submittedName>
        <fullName evidence="2">Uncharacterized protein</fullName>
    </submittedName>
</protein>
<proteinExistence type="predicted"/>
<evidence type="ECO:0000313" key="2">
    <source>
        <dbReference type="EMBL" id="BAD40605.1"/>
    </source>
</evidence>
<keyword evidence="1" id="KW-1133">Transmembrane helix</keyword>
<dbReference type="HOGENOM" id="CLU_1980470_0_0_9"/>
<feature type="transmembrane region" description="Helical" evidence="1">
    <location>
        <begin position="19"/>
        <end position="37"/>
    </location>
</feature>
<feature type="transmembrane region" description="Helical" evidence="1">
    <location>
        <begin position="43"/>
        <end position="65"/>
    </location>
</feature>